<evidence type="ECO:0000256" key="2">
    <source>
        <dbReference type="SAM" id="Coils"/>
    </source>
</evidence>
<evidence type="ECO:0000256" key="1">
    <source>
        <dbReference type="ARBA" id="ARBA00009477"/>
    </source>
</evidence>
<accession>A0AA46UL84</accession>
<dbReference type="InterPro" id="IPR058647">
    <property type="entry name" value="BSH_CzcB-like"/>
</dbReference>
<dbReference type="Pfam" id="PF25967">
    <property type="entry name" value="RND-MFP_C"/>
    <property type="match status" value="1"/>
</dbReference>
<feature type="coiled-coil region" evidence="2">
    <location>
        <begin position="102"/>
        <end position="161"/>
    </location>
</feature>
<dbReference type="GO" id="GO:1990281">
    <property type="term" value="C:efflux pump complex"/>
    <property type="evidence" value="ECO:0007669"/>
    <property type="project" value="TreeGrafter"/>
</dbReference>
<comment type="similarity">
    <text evidence="1">Belongs to the membrane fusion protein (MFP) (TC 8.A.1) family.</text>
</comment>
<dbReference type="PANTHER" id="PTHR30469">
    <property type="entry name" value="MULTIDRUG RESISTANCE PROTEIN MDTA"/>
    <property type="match status" value="1"/>
</dbReference>
<dbReference type="Gene3D" id="1.10.287.470">
    <property type="entry name" value="Helix hairpin bin"/>
    <property type="match status" value="1"/>
</dbReference>
<organism evidence="6 7">
    <name type="scientific">Vibrio parahaemolyticus</name>
    <dbReference type="NCBI Taxonomy" id="670"/>
    <lineage>
        <taxon>Bacteria</taxon>
        <taxon>Pseudomonadati</taxon>
        <taxon>Pseudomonadota</taxon>
        <taxon>Gammaproteobacteria</taxon>
        <taxon>Vibrionales</taxon>
        <taxon>Vibrionaceae</taxon>
        <taxon>Vibrio</taxon>
    </lineage>
</organism>
<dbReference type="GO" id="GO:0015562">
    <property type="term" value="F:efflux transmembrane transporter activity"/>
    <property type="evidence" value="ECO:0007669"/>
    <property type="project" value="TreeGrafter"/>
</dbReference>
<feature type="signal peptide" evidence="3">
    <location>
        <begin position="1"/>
        <end position="27"/>
    </location>
</feature>
<proteinExistence type="inferred from homology"/>
<evidence type="ECO:0000259" key="5">
    <source>
        <dbReference type="Pfam" id="PF25973"/>
    </source>
</evidence>
<dbReference type="NCBIfam" id="TIGR01730">
    <property type="entry name" value="RND_mfp"/>
    <property type="match status" value="1"/>
</dbReference>
<feature type="domain" description="Multidrug resistance protein MdtA-like C-terminal permuted SH3" evidence="4">
    <location>
        <begin position="287"/>
        <end position="345"/>
    </location>
</feature>
<dbReference type="Gene3D" id="2.40.420.20">
    <property type="match status" value="1"/>
</dbReference>
<evidence type="ECO:0000313" key="6">
    <source>
        <dbReference type="EMBL" id="UYV27681.1"/>
    </source>
</evidence>
<keyword evidence="3" id="KW-0732">Signal</keyword>
<feature type="domain" description="CzcB-like barrel-sandwich hybrid" evidence="5">
    <location>
        <begin position="70"/>
        <end position="197"/>
    </location>
</feature>
<dbReference type="PROSITE" id="PS51257">
    <property type="entry name" value="PROKAR_LIPOPROTEIN"/>
    <property type="match status" value="1"/>
</dbReference>
<dbReference type="Gene3D" id="2.40.50.100">
    <property type="match status" value="1"/>
</dbReference>
<dbReference type="Proteomes" id="UP001163036">
    <property type="component" value="Chromosome 1"/>
</dbReference>
<evidence type="ECO:0000259" key="4">
    <source>
        <dbReference type="Pfam" id="PF25967"/>
    </source>
</evidence>
<keyword evidence="2" id="KW-0175">Coiled coil</keyword>
<name>A0AA46UL84_VIBPH</name>
<dbReference type="EMBL" id="CP097355">
    <property type="protein sequence ID" value="UYV27681.1"/>
    <property type="molecule type" value="Genomic_DNA"/>
</dbReference>
<dbReference type="AlphaFoldDB" id="A0AA46UL84"/>
<gene>
    <name evidence="6" type="ORF">M5598_06875</name>
</gene>
<dbReference type="InterPro" id="IPR058627">
    <property type="entry name" value="MdtA-like_C"/>
</dbReference>
<evidence type="ECO:0000256" key="3">
    <source>
        <dbReference type="SAM" id="SignalP"/>
    </source>
</evidence>
<sequence length="363" mass="39968">MLFQSRIPTKLKRTVFSSMIASSFFLAGCGEPTTTQVTNPVIKPALVEVIAPQRASDLVFNGVVRASQRAELAFRIGGLLTDIKVNEGDSVKKGQLLATLDDRDAKNALASAKLELKSTRQEYERAKAIFEKTQAISKAELDSITTRYNLAKNRVEEAQRKVEYTQIFAPFDGVIGDKKIENFGQIQANQPLFTLQDVSELEVVIDIPHKVMLSGVRNTRAIAELAAVPEQQFDLSLRTYSTQADANTQTYSVVLGFDDLKGYRVLPGMSVRVFPATDESQSGESLVTIPLTALVPDNQGKQFVWVVTSDNRVKKRFVDVGTVYKDRVVIKDGLDQGEQVLIAGVSSAKEGMEVRPYTDENGA</sequence>
<dbReference type="Gene3D" id="2.40.30.170">
    <property type="match status" value="1"/>
</dbReference>
<evidence type="ECO:0000313" key="7">
    <source>
        <dbReference type="Proteomes" id="UP001163036"/>
    </source>
</evidence>
<dbReference type="InterPro" id="IPR006143">
    <property type="entry name" value="RND_pump_MFP"/>
</dbReference>
<protein>
    <submittedName>
        <fullName evidence="6">Efflux RND transporter periplasmic adaptor subunit</fullName>
    </submittedName>
</protein>
<reference evidence="6" key="1">
    <citation type="submission" date="2022-05" db="EMBL/GenBank/DDBJ databases">
        <title>Megaplasmid of Vibrio parahaemolyticus.</title>
        <authorList>
            <person name="Strauch E."/>
            <person name="Borowiak M."/>
        </authorList>
    </citation>
    <scope>NUCLEOTIDE SEQUENCE</scope>
    <source>
        <strain evidence="6">16-VB00198</strain>
    </source>
</reference>
<dbReference type="RefSeq" id="WP_031817951.1">
    <property type="nucleotide sequence ID" value="NZ_CP097355.1"/>
</dbReference>
<dbReference type="PANTHER" id="PTHR30469:SF20">
    <property type="entry name" value="EFFLUX RND TRANSPORTER PERIPLASMIC ADAPTOR SUBUNIT"/>
    <property type="match status" value="1"/>
</dbReference>
<feature type="chain" id="PRO_5041338190" evidence="3">
    <location>
        <begin position="28"/>
        <end position="363"/>
    </location>
</feature>
<dbReference type="Pfam" id="PF25973">
    <property type="entry name" value="BSH_CzcB"/>
    <property type="match status" value="1"/>
</dbReference>
<dbReference type="SUPFAM" id="SSF111369">
    <property type="entry name" value="HlyD-like secretion proteins"/>
    <property type="match status" value="1"/>
</dbReference>